<feature type="region of interest" description="Disordered" evidence="1">
    <location>
        <begin position="1"/>
        <end position="55"/>
    </location>
</feature>
<name>A0ABM8W4K7_GIGMA</name>
<comment type="caution">
    <text evidence="2">The sequence shown here is derived from an EMBL/GenBank/DDBJ whole genome shotgun (WGS) entry which is preliminary data.</text>
</comment>
<dbReference type="Proteomes" id="UP000789901">
    <property type="component" value="Unassembled WGS sequence"/>
</dbReference>
<feature type="compositionally biased region" description="Basic and acidic residues" evidence="1">
    <location>
        <begin position="14"/>
        <end position="42"/>
    </location>
</feature>
<accession>A0ABM8W4K7</accession>
<evidence type="ECO:0000313" key="3">
    <source>
        <dbReference type="Proteomes" id="UP000789901"/>
    </source>
</evidence>
<proteinExistence type="predicted"/>
<evidence type="ECO:0000313" key="2">
    <source>
        <dbReference type="EMBL" id="CAG8523364.1"/>
    </source>
</evidence>
<dbReference type="EMBL" id="CAJVQB010001157">
    <property type="protein sequence ID" value="CAG8523364.1"/>
    <property type="molecule type" value="Genomic_DNA"/>
</dbReference>
<sequence>MPMSSKLLMMGEAADGRMNDSENRHENEISDSGFGDKNEKSIGSKGTFPNQPRTLNGMLKVELDLGMHCEE</sequence>
<reference evidence="2 3" key="1">
    <citation type="submission" date="2021-06" db="EMBL/GenBank/DDBJ databases">
        <authorList>
            <person name="Kallberg Y."/>
            <person name="Tangrot J."/>
            <person name="Rosling A."/>
        </authorList>
    </citation>
    <scope>NUCLEOTIDE SEQUENCE [LARGE SCALE GENOMIC DNA]</scope>
    <source>
        <strain evidence="2 3">120-4 pot B 10/14</strain>
    </source>
</reference>
<keyword evidence="3" id="KW-1185">Reference proteome</keyword>
<protein>
    <submittedName>
        <fullName evidence="2">26331_t:CDS:1</fullName>
    </submittedName>
</protein>
<evidence type="ECO:0000256" key="1">
    <source>
        <dbReference type="SAM" id="MobiDB-lite"/>
    </source>
</evidence>
<organism evidence="2 3">
    <name type="scientific">Gigaspora margarita</name>
    <dbReference type="NCBI Taxonomy" id="4874"/>
    <lineage>
        <taxon>Eukaryota</taxon>
        <taxon>Fungi</taxon>
        <taxon>Fungi incertae sedis</taxon>
        <taxon>Mucoromycota</taxon>
        <taxon>Glomeromycotina</taxon>
        <taxon>Glomeromycetes</taxon>
        <taxon>Diversisporales</taxon>
        <taxon>Gigasporaceae</taxon>
        <taxon>Gigaspora</taxon>
    </lineage>
</organism>
<gene>
    <name evidence="2" type="ORF">GMARGA_LOCUS3269</name>
</gene>